<keyword evidence="1" id="KW-0202">Cytokine</keyword>
<dbReference type="Proteomes" id="UP000261540">
    <property type="component" value="Unplaced"/>
</dbReference>
<keyword evidence="3" id="KW-1185">Reference proteome</keyword>
<dbReference type="Ensembl" id="ENSPKIT00000003936.1">
    <property type="protein sequence ID" value="ENSPKIP00000023257.1"/>
    <property type="gene ID" value="ENSPKIG00000006953.1"/>
</dbReference>
<dbReference type="GO" id="GO:0005615">
    <property type="term" value="C:extracellular space"/>
    <property type="evidence" value="ECO:0007669"/>
    <property type="project" value="UniProtKB-KW"/>
</dbReference>
<dbReference type="SUPFAM" id="SSF47266">
    <property type="entry name" value="4-helical cytokines"/>
    <property type="match status" value="1"/>
</dbReference>
<dbReference type="OrthoDB" id="9893660at2759"/>
<dbReference type="GO" id="GO:0005125">
    <property type="term" value="F:cytokine activity"/>
    <property type="evidence" value="ECO:0007669"/>
    <property type="project" value="UniProtKB-KW"/>
</dbReference>
<evidence type="ECO:0000256" key="1">
    <source>
        <dbReference type="RuleBase" id="RU363133"/>
    </source>
</evidence>
<dbReference type="AlphaFoldDB" id="A0A3B3RXS2"/>
<dbReference type="GeneTree" id="ENSGT00390000016906"/>
<organism evidence="2 3">
    <name type="scientific">Paramormyrops kingsleyae</name>
    <dbReference type="NCBI Taxonomy" id="1676925"/>
    <lineage>
        <taxon>Eukaryota</taxon>
        <taxon>Metazoa</taxon>
        <taxon>Chordata</taxon>
        <taxon>Craniata</taxon>
        <taxon>Vertebrata</taxon>
        <taxon>Euteleostomi</taxon>
        <taxon>Actinopterygii</taxon>
        <taxon>Neopterygii</taxon>
        <taxon>Teleostei</taxon>
        <taxon>Osteoglossocephala</taxon>
        <taxon>Osteoglossomorpha</taxon>
        <taxon>Osteoglossiformes</taxon>
        <taxon>Mormyridae</taxon>
        <taxon>Paramormyrops</taxon>
    </lineage>
</organism>
<evidence type="ECO:0000313" key="2">
    <source>
        <dbReference type="Ensembl" id="ENSPKIP00000023257.1"/>
    </source>
</evidence>
<name>A0A3B3RXS2_9TELE</name>
<comment type="similarity">
    <text evidence="1">Belongs to the IL-6 superfamily.</text>
</comment>
<keyword evidence="1" id="KW-0964">Secreted</keyword>
<proteinExistence type="inferred from homology"/>
<dbReference type="InterPro" id="IPR004281">
    <property type="entry name" value="IL-12_alpha"/>
</dbReference>
<reference evidence="2" key="1">
    <citation type="submission" date="2025-08" db="UniProtKB">
        <authorList>
            <consortium name="Ensembl"/>
        </authorList>
    </citation>
    <scope>IDENTIFICATION</scope>
</reference>
<reference evidence="2" key="2">
    <citation type="submission" date="2025-09" db="UniProtKB">
        <authorList>
            <consortium name="Ensembl"/>
        </authorList>
    </citation>
    <scope>IDENTIFICATION</scope>
</reference>
<dbReference type="GO" id="GO:0006955">
    <property type="term" value="P:immune response"/>
    <property type="evidence" value="ECO:0007669"/>
    <property type="project" value="InterPro"/>
</dbReference>
<dbReference type="GO" id="GO:0005143">
    <property type="term" value="F:interleukin-12 receptor binding"/>
    <property type="evidence" value="ECO:0007669"/>
    <property type="project" value="InterPro"/>
</dbReference>
<gene>
    <name evidence="1" type="primary">IL12A</name>
</gene>
<evidence type="ECO:0000313" key="3">
    <source>
        <dbReference type="Proteomes" id="UP000261540"/>
    </source>
</evidence>
<dbReference type="GO" id="GO:0008083">
    <property type="term" value="F:growth factor activity"/>
    <property type="evidence" value="ECO:0007669"/>
    <property type="project" value="UniProtKB-KW"/>
</dbReference>
<protein>
    <recommendedName>
        <fullName evidence="1">Interleukin-12 subunit alpha</fullName>
        <shortName evidence="1">IL-12A</shortName>
    </recommendedName>
</protein>
<sequence length="179" mass="19737">MTSPLGALDKLSLGNNGDCATFSRALLWNVTEVMALDSVFKGINCSEQRIKMNTSNSTVSACLPSEVQMGTGCAGFQNSNLDQKECLRNVVADLEHYKELLQKYADPTLDSTVVRAISDLTEHCFSASPTNPSTLKNSDFRDHTFDERLQMCKILKGFQVRAITISRILSYISADTSKK</sequence>
<comment type="subunit">
    <text evidence="1">Heterodimer with IL12B; disulfide-linked. The heterodimer is known as interleukin IL-12.</text>
</comment>
<dbReference type="Gene3D" id="1.20.1250.10">
    <property type="match status" value="1"/>
</dbReference>
<keyword evidence="1" id="KW-0339">Growth factor</keyword>
<comment type="subcellular location">
    <subcellularLocation>
        <location evidence="1">Secreted</location>
    </subcellularLocation>
</comment>
<keyword evidence="1" id="KW-1015">Disulfide bond</keyword>
<accession>A0A3B3RXS2</accession>
<dbReference type="Pfam" id="PF03039">
    <property type="entry name" value="IL12"/>
    <property type="match status" value="1"/>
</dbReference>
<dbReference type="InterPro" id="IPR009079">
    <property type="entry name" value="4_helix_cytokine-like_core"/>
</dbReference>